<sequence>MAQIRVLTLNKNQFDESVLYRLDKDQILKFVLGPSLMGHDVHLFTNYPAVEEEEVSVFDRSKWRELSWQVNSRHKNDDLDKWAEIACEIAGPFGYYYTCDDSTEHCGSGFFQIAPTLHIGHENVELPLDCIQCQTMLTKCLGPFDEWESRLRVAHESGYNMVHLTPVQTLGQSESSYSLKNQHEFNPLFSPGDKKYNFDDLKKLTTKMKDEWGVLTISDVVYNHTSDDSPWLGEHPECAYNLKNSPHLRPAFLLCRILTQFGRQVAENFYENRGLPALITTEDHLNAMRSILRDEILPPYKFSEFFQLNVDRIKSEFIPKLDNYHDQNSDQSSAGMKSLEILQDKEFRRLNSTIDFDLALRLFAREG</sequence>
<name>A0A915IB28_ROMCU</name>
<dbReference type="PANTHER" id="PTHR10569">
    <property type="entry name" value="GLYCOGEN DEBRANCHING ENZYME"/>
    <property type="match status" value="1"/>
</dbReference>
<dbReference type="InterPro" id="IPR032792">
    <property type="entry name" value="AGL_glucanoTrfase"/>
</dbReference>
<dbReference type="InterPro" id="IPR017853">
    <property type="entry name" value="GH"/>
</dbReference>
<evidence type="ECO:0000259" key="2">
    <source>
        <dbReference type="Pfam" id="PF14701"/>
    </source>
</evidence>
<dbReference type="InterPro" id="IPR029436">
    <property type="entry name" value="AGL_euk_N"/>
</dbReference>
<dbReference type="GO" id="GO:0004135">
    <property type="term" value="F:amylo-alpha-1,6-glucosidase activity"/>
    <property type="evidence" value="ECO:0007669"/>
    <property type="project" value="InterPro"/>
</dbReference>
<dbReference type="Gene3D" id="3.20.20.80">
    <property type="entry name" value="Glycosidases"/>
    <property type="match status" value="1"/>
</dbReference>
<dbReference type="FunFam" id="3.20.20.80:FF:000070">
    <property type="entry name" value="GDB1p Glycogen debranching enzyme"/>
    <property type="match status" value="1"/>
</dbReference>
<reference evidence="4" key="1">
    <citation type="submission" date="2022-11" db="UniProtKB">
        <authorList>
            <consortium name="WormBaseParasite"/>
        </authorList>
    </citation>
    <scope>IDENTIFICATION</scope>
</reference>
<proteinExistence type="predicted"/>
<dbReference type="PANTHER" id="PTHR10569:SF2">
    <property type="entry name" value="GLYCOGEN DEBRANCHING ENZYME"/>
    <property type="match status" value="1"/>
</dbReference>
<feature type="domain" description="Glycogen debranching enzyme glucanotransferase" evidence="2">
    <location>
        <begin position="125"/>
        <end position="362"/>
    </location>
</feature>
<dbReference type="WBParaSite" id="nRc.2.0.1.t11380-RA">
    <property type="protein sequence ID" value="nRc.2.0.1.t11380-RA"/>
    <property type="gene ID" value="nRc.2.0.1.g11380"/>
</dbReference>
<dbReference type="OMA" id="CIALHTV"/>
<dbReference type="InterPro" id="IPR010401">
    <property type="entry name" value="AGL/Gdb1"/>
</dbReference>
<evidence type="ECO:0000259" key="1">
    <source>
        <dbReference type="Pfam" id="PF14699"/>
    </source>
</evidence>
<protein>
    <submittedName>
        <fullName evidence="4">Glycogen debranching enzyme</fullName>
    </submittedName>
</protein>
<feature type="domain" description="Eukaryotic glycogen debranching enzyme N-terminal" evidence="1">
    <location>
        <begin position="28"/>
        <end position="120"/>
    </location>
</feature>
<dbReference type="Proteomes" id="UP000887565">
    <property type="component" value="Unplaced"/>
</dbReference>
<keyword evidence="3" id="KW-1185">Reference proteome</keyword>
<dbReference type="Pfam" id="PF14699">
    <property type="entry name" value="hGDE_N"/>
    <property type="match status" value="1"/>
</dbReference>
<dbReference type="AlphaFoldDB" id="A0A915IB28"/>
<evidence type="ECO:0000313" key="3">
    <source>
        <dbReference type="Proteomes" id="UP000887565"/>
    </source>
</evidence>
<evidence type="ECO:0000313" key="4">
    <source>
        <dbReference type="WBParaSite" id="nRc.2.0.1.t11380-RA"/>
    </source>
</evidence>
<accession>A0A915IB28</accession>
<organism evidence="3 4">
    <name type="scientific">Romanomermis culicivorax</name>
    <name type="common">Nematode worm</name>
    <dbReference type="NCBI Taxonomy" id="13658"/>
    <lineage>
        <taxon>Eukaryota</taxon>
        <taxon>Metazoa</taxon>
        <taxon>Ecdysozoa</taxon>
        <taxon>Nematoda</taxon>
        <taxon>Enoplea</taxon>
        <taxon>Dorylaimia</taxon>
        <taxon>Mermithida</taxon>
        <taxon>Mermithoidea</taxon>
        <taxon>Mermithidae</taxon>
        <taxon>Romanomermis</taxon>
    </lineage>
</organism>
<dbReference type="GO" id="GO:0004134">
    <property type="term" value="F:4-alpha-glucanotransferase activity"/>
    <property type="evidence" value="ECO:0007669"/>
    <property type="project" value="InterPro"/>
</dbReference>
<dbReference type="Pfam" id="PF14701">
    <property type="entry name" value="hDGE_amylase"/>
    <property type="match status" value="1"/>
</dbReference>
<dbReference type="GO" id="GO:0005980">
    <property type="term" value="P:glycogen catabolic process"/>
    <property type="evidence" value="ECO:0007669"/>
    <property type="project" value="InterPro"/>
</dbReference>
<dbReference type="SUPFAM" id="SSF51445">
    <property type="entry name" value="(Trans)glycosidases"/>
    <property type="match status" value="1"/>
</dbReference>